<sequence length="82" mass="9381">TQLLLIAGPNHEIDHRGALQKPIERYLRHRFTSFGGYRVERVDYAKQQFVGHLGALATALRQAATIRNRLPPTNFTAEQARR</sequence>
<name>A0A699X6Q3_TANCI</name>
<evidence type="ECO:0000313" key="1">
    <source>
        <dbReference type="EMBL" id="GFD55377.1"/>
    </source>
</evidence>
<comment type="caution">
    <text evidence="1">The sequence shown here is derived from an EMBL/GenBank/DDBJ whole genome shotgun (WGS) entry which is preliminary data.</text>
</comment>
<protein>
    <submittedName>
        <fullName evidence="1">Uncharacterized protein</fullName>
    </submittedName>
</protein>
<reference evidence="1" key="1">
    <citation type="journal article" date="2019" name="Sci. Rep.">
        <title>Draft genome of Tanacetum cinerariifolium, the natural source of mosquito coil.</title>
        <authorList>
            <person name="Yamashiro T."/>
            <person name="Shiraishi A."/>
            <person name="Satake H."/>
            <person name="Nakayama K."/>
        </authorList>
    </citation>
    <scope>NUCLEOTIDE SEQUENCE</scope>
</reference>
<dbReference type="AlphaFoldDB" id="A0A699X6Q3"/>
<gene>
    <name evidence="1" type="ORF">Tci_927346</name>
</gene>
<dbReference type="EMBL" id="BKCJ011817214">
    <property type="protein sequence ID" value="GFD55377.1"/>
    <property type="molecule type" value="Genomic_DNA"/>
</dbReference>
<proteinExistence type="predicted"/>
<accession>A0A699X6Q3</accession>
<feature type="non-terminal residue" evidence="1">
    <location>
        <position position="1"/>
    </location>
</feature>
<organism evidence="1">
    <name type="scientific">Tanacetum cinerariifolium</name>
    <name type="common">Dalmatian daisy</name>
    <name type="synonym">Chrysanthemum cinerariifolium</name>
    <dbReference type="NCBI Taxonomy" id="118510"/>
    <lineage>
        <taxon>Eukaryota</taxon>
        <taxon>Viridiplantae</taxon>
        <taxon>Streptophyta</taxon>
        <taxon>Embryophyta</taxon>
        <taxon>Tracheophyta</taxon>
        <taxon>Spermatophyta</taxon>
        <taxon>Magnoliopsida</taxon>
        <taxon>eudicotyledons</taxon>
        <taxon>Gunneridae</taxon>
        <taxon>Pentapetalae</taxon>
        <taxon>asterids</taxon>
        <taxon>campanulids</taxon>
        <taxon>Asterales</taxon>
        <taxon>Asteraceae</taxon>
        <taxon>Asteroideae</taxon>
        <taxon>Anthemideae</taxon>
        <taxon>Anthemidinae</taxon>
        <taxon>Tanacetum</taxon>
    </lineage>
</organism>